<proteinExistence type="predicted"/>
<dbReference type="Proteomes" id="UP000310200">
    <property type="component" value="Unassembled WGS sequence"/>
</dbReference>
<accession>A0A4S2J9V3</accession>
<dbReference type="EMBL" id="QBLH01003951">
    <property type="protein sequence ID" value="TGZ32102.1"/>
    <property type="molecule type" value="Genomic_DNA"/>
</dbReference>
<keyword evidence="2" id="KW-1185">Reference proteome</keyword>
<sequence>MIAERFQNTNAYLWTDQHAIDRLSIDQSVDHHRGTFRDDCLARRRTSAARSTVAKFVTT</sequence>
<reference evidence="1 2" key="1">
    <citation type="journal article" date="2019" name="Philos. Trans. R. Soc. Lond., B, Biol. Sci.">
        <title>Ant behaviour and brain gene expression of defending hosts depend on the ecological success of the intruding social parasite.</title>
        <authorList>
            <person name="Kaur R."/>
            <person name="Stoldt M."/>
            <person name="Jongepier E."/>
            <person name="Feldmeyer B."/>
            <person name="Menzel F."/>
            <person name="Bornberg-Bauer E."/>
            <person name="Foitzik S."/>
        </authorList>
    </citation>
    <scope>NUCLEOTIDE SEQUENCE [LARGE SCALE GENOMIC DNA]</scope>
    <source>
        <tissue evidence="1">Whole body</tissue>
    </source>
</reference>
<gene>
    <name evidence="1" type="ORF">DBV15_01091</name>
</gene>
<comment type="caution">
    <text evidence="1">The sequence shown here is derived from an EMBL/GenBank/DDBJ whole genome shotgun (WGS) entry which is preliminary data.</text>
</comment>
<evidence type="ECO:0000313" key="2">
    <source>
        <dbReference type="Proteomes" id="UP000310200"/>
    </source>
</evidence>
<organism evidence="1 2">
    <name type="scientific">Temnothorax longispinosus</name>
    <dbReference type="NCBI Taxonomy" id="300112"/>
    <lineage>
        <taxon>Eukaryota</taxon>
        <taxon>Metazoa</taxon>
        <taxon>Ecdysozoa</taxon>
        <taxon>Arthropoda</taxon>
        <taxon>Hexapoda</taxon>
        <taxon>Insecta</taxon>
        <taxon>Pterygota</taxon>
        <taxon>Neoptera</taxon>
        <taxon>Endopterygota</taxon>
        <taxon>Hymenoptera</taxon>
        <taxon>Apocrita</taxon>
        <taxon>Aculeata</taxon>
        <taxon>Formicoidea</taxon>
        <taxon>Formicidae</taxon>
        <taxon>Myrmicinae</taxon>
        <taxon>Temnothorax</taxon>
    </lineage>
</organism>
<protein>
    <submittedName>
        <fullName evidence="1">Uncharacterized protein</fullName>
    </submittedName>
</protein>
<evidence type="ECO:0000313" key="1">
    <source>
        <dbReference type="EMBL" id="TGZ32102.1"/>
    </source>
</evidence>
<dbReference type="AlphaFoldDB" id="A0A4S2J9V3"/>
<name>A0A4S2J9V3_9HYME</name>